<reference evidence="1" key="1">
    <citation type="journal article" date="2015" name="Nature">
        <title>Complex archaea that bridge the gap between prokaryotes and eukaryotes.</title>
        <authorList>
            <person name="Spang A."/>
            <person name="Saw J.H."/>
            <person name="Jorgensen S.L."/>
            <person name="Zaremba-Niedzwiedzka K."/>
            <person name="Martijn J."/>
            <person name="Lind A.E."/>
            <person name="van Eijk R."/>
            <person name="Schleper C."/>
            <person name="Guy L."/>
            <person name="Ettema T.J."/>
        </authorList>
    </citation>
    <scope>NUCLEOTIDE SEQUENCE</scope>
</reference>
<sequence length="140" mass="15322">MEGFKNWQGPKALVAEANIQAFLDSVQSGKYGITEEGGYSKVRLPGITVIESPEIQYVNIMGIVKILEIPALGLNSVDVPFVKIMESRDYEFVQGPGFTVLETPDGNIVNVFGINFSEGNKQLVASKISQIAEDQRRDAT</sequence>
<evidence type="ECO:0000313" key="1">
    <source>
        <dbReference type="EMBL" id="KKK74474.1"/>
    </source>
</evidence>
<accession>A0A0F9A7E7</accession>
<proteinExistence type="predicted"/>
<dbReference type="AlphaFoldDB" id="A0A0F9A7E7"/>
<organism evidence="1">
    <name type="scientific">marine sediment metagenome</name>
    <dbReference type="NCBI Taxonomy" id="412755"/>
    <lineage>
        <taxon>unclassified sequences</taxon>
        <taxon>metagenomes</taxon>
        <taxon>ecological metagenomes</taxon>
    </lineage>
</organism>
<gene>
    <name evidence="1" type="ORF">LCGC14_2883420</name>
</gene>
<name>A0A0F9A7E7_9ZZZZ</name>
<dbReference type="EMBL" id="LAZR01056300">
    <property type="protein sequence ID" value="KKK74474.1"/>
    <property type="molecule type" value="Genomic_DNA"/>
</dbReference>
<protein>
    <submittedName>
        <fullName evidence="1">Uncharacterized protein</fullName>
    </submittedName>
</protein>
<comment type="caution">
    <text evidence="1">The sequence shown here is derived from an EMBL/GenBank/DDBJ whole genome shotgun (WGS) entry which is preliminary data.</text>
</comment>